<sequence>MSLRMGLETEVQQVYLTFKRTDRHPPTDPSFWPEPVAGVKIEDTMIMHNPILVPDIPNPAVTFPNIGGINWDADWGFIVVGDSFSRGIEPIGGVNTAYSRCMLELGHAANFTHEDAHWAFARRAARVFHQAMLKFSTSSAAVPDATGSEVFFDGGRKWYPLHNFITYYNAQIVEELRRAGSPFPANKWQLRISPSLNTIITGGGPIAGTWQPYIQVEDSAWTDTQVNYEIDLEFLYTNQDLWFKMWQNTWFTTASFVFAGTLDPPNGHKSPANMEAEVYRNQLTVALWKLAKKKADEFFTTPGCNLVVSAVPGYVNQTQYTQIKALVMYIFAFGAISPVLESGTYKGSYSQFSKTSPASIARAIHWPGLQEHFTSRAAIDASNAAFAALRTYANVYEQMPPGSAYNTAGLPNYNSAHDKIFEPIPAAPPVHPNPYLPDFAAMWLNTFNQAGAVAQANNFGYQSAAPFNCYWAFAHTAKEATVYNGNKIKILMESRFSHNRLNIGFNPTCVNAAFPLAYNSILALSDVADKASITQRMATQLPEVIGSQTERANLVRDLAAAQAKGVH</sequence>
<keyword evidence="2" id="KW-1185">Reference proteome</keyword>
<dbReference type="OrthoDB" id="5428902at2759"/>
<protein>
    <submittedName>
        <fullName evidence="1">Uncharacterized protein</fullName>
    </submittedName>
</protein>
<name>A0A8H6X402_9AGAR</name>
<dbReference type="EMBL" id="JACAZI010000028">
    <property type="protein sequence ID" value="KAF7333771.1"/>
    <property type="molecule type" value="Genomic_DNA"/>
</dbReference>
<dbReference type="AlphaFoldDB" id="A0A8H6X402"/>
<proteinExistence type="predicted"/>
<organism evidence="1 2">
    <name type="scientific">Mycena venus</name>
    <dbReference type="NCBI Taxonomy" id="2733690"/>
    <lineage>
        <taxon>Eukaryota</taxon>
        <taxon>Fungi</taxon>
        <taxon>Dikarya</taxon>
        <taxon>Basidiomycota</taxon>
        <taxon>Agaricomycotina</taxon>
        <taxon>Agaricomycetes</taxon>
        <taxon>Agaricomycetidae</taxon>
        <taxon>Agaricales</taxon>
        <taxon>Marasmiineae</taxon>
        <taxon>Mycenaceae</taxon>
        <taxon>Mycena</taxon>
    </lineage>
</organism>
<comment type="caution">
    <text evidence="1">The sequence shown here is derived from an EMBL/GenBank/DDBJ whole genome shotgun (WGS) entry which is preliminary data.</text>
</comment>
<dbReference type="Proteomes" id="UP000620124">
    <property type="component" value="Unassembled WGS sequence"/>
</dbReference>
<gene>
    <name evidence="1" type="ORF">MVEN_02333800</name>
</gene>
<reference evidence="1" key="1">
    <citation type="submission" date="2020-05" db="EMBL/GenBank/DDBJ databases">
        <title>Mycena genomes resolve the evolution of fungal bioluminescence.</title>
        <authorList>
            <person name="Tsai I.J."/>
        </authorList>
    </citation>
    <scope>NUCLEOTIDE SEQUENCE</scope>
    <source>
        <strain evidence="1">CCC161011</strain>
    </source>
</reference>
<evidence type="ECO:0000313" key="1">
    <source>
        <dbReference type="EMBL" id="KAF7333771.1"/>
    </source>
</evidence>
<evidence type="ECO:0000313" key="2">
    <source>
        <dbReference type="Proteomes" id="UP000620124"/>
    </source>
</evidence>
<accession>A0A8H6X402</accession>